<dbReference type="RefSeq" id="WP_141270813.1">
    <property type="nucleotide sequence ID" value="NZ_BJLH01000006.1"/>
</dbReference>
<gene>
    <name evidence="1" type="ORF">VCO01S_15670</name>
</gene>
<evidence type="ECO:0000313" key="1">
    <source>
        <dbReference type="EMBL" id="GEA60374.1"/>
    </source>
</evidence>
<dbReference type="AlphaFoldDB" id="A0A4Y3ING7"/>
<keyword evidence="2" id="KW-1185">Reference proteome</keyword>
<proteinExistence type="predicted"/>
<protein>
    <submittedName>
        <fullName evidence="1">Uncharacterized protein</fullName>
    </submittedName>
</protein>
<dbReference type="EMBL" id="BJLH01000006">
    <property type="protein sequence ID" value="GEA60374.1"/>
    <property type="molecule type" value="Genomic_DNA"/>
</dbReference>
<reference evidence="1 2" key="1">
    <citation type="submission" date="2019-06" db="EMBL/GenBank/DDBJ databases">
        <title>Whole genome shotgun sequence of Vibrio comitans NBRC 102076.</title>
        <authorList>
            <person name="Hosoyama A."/>
            <person name="Uohara A."/>
            <person name="Ohji S."/>
            <person name="Ichikawa N."/>
        </authorList>
    </citation>
    <scope>NUCLEOTIDE SEQUENCE [LARGE SCALE GENOMIC DNA]</scope>
    <source>
        <strain evidence="1 2">NBRC 102076</strain>
    </source>
</reference>
<comment type="caution">
    <text evidence="1">The sequence shown here is derived from an EMBL/GenBank/DDBJ whole genome shotgun (WGS) entry which is preliminary data.</text>
</comment>
<dbReference type="Proteomes" id="UP000318242">
    <property type="component" value="Unassembled WGS sequence"/>
</dbReference>
<dbReference type="OrthoDB" id="5908439at2"/>
<sequence>MTNTVTILITLSDLRQIQGLPVVLLPAYTPNGKQPESECAILTNCANSMNKSLLSINEAKKSLWFTHNGFHEEWRLSAVVVEINPSDLSFKVYGLLALNHVQSPRY</sequence>
<organism evidence="1 2">
    <name type="scientific">Vibrio comitans NBRC 102076</name>
    <dbReference type="NCBI Taxonomy" id="1219078"/>
    <lineage>
        <taxon>Bacteria</taxon>
        <taxon>Pseudomonadati</taxon>
        <taxon>Pseudomonadota</taxon>
        <taxon>Gammaproteobacteria</taxon>
        <taxon>Vibrionales</taxon>
        <taxon>Vibrionaceae</taxon>
        <taxon>Vibrio</taxon>
    </lineage>
</organism>
<accession>A0A4Y3ING7</accession>
<evidence type="ECO:0000313" key="2">
    <source>
        <dbReference type="Proteomes" id="UP000318242"/>
    </source>
</evidence>
<name>A0A4Y3ING7_9VIBR</name>